<dbReference type="EMBL" id="VFPE01000003">
    <property type="protein sequence ID" value="TQM25055.1"/>
    <property type="molecule type" value="Genomic_DNA"/>
</dbReference>
<reference evidence="2 3" key="1">
    <citation type="submission" date="2019-06" db="EMBL/GenBank/DDBJ databases">
        <title>Sequencing the genomes of 1000 actinobacteria strains.</title>
        <authorList>
            <person name="Klenk H.-P."/>
        </authorList>
    </citation>
    <scope>NUCLEOTIDE SEQUENCE [LARGE SCALE GENOMIC DNA]</scope>
    <source>
        <strain evidence="2 3">DSM 105492</strain>
    </source>
</reference>
<sequence>MSSWEDRVAEFWNTADDTDPDVVDRMRALVDERPADDAAALFEWASVLDFVGREHDAVPQYRAALAAGLDSERMPQAVVQLASSLRNIGRADEGAELLRDLGDETIAGAAAAAFLALCLRDAERPDEALAVALRALAPTLPMYGRAVTAYADELAGPQPA</sequence>
<keyword evidence="3" id="KW-1185">Reference proteome</keyword>
<dbReference type="OrthoDB" id="193829at2"/>
<protein>
    <submittedName>
        <fullName evidence="2">Tetratricopeptide repeat protein</fullName>
    </submittedName>
</protein>
<dbReference type="RefSeq" id="WP_141894764.1">
    <property type="nucleotide sequence ID" value="NZ_BAABLH010000004.1"/>
</dbReference>
<evidence type="ECO:0000313" key="3">
    <source>
        <dbReference type="Proteomes" id="UP000320235"/>
    </source>
</evidence>
<dbReference type="InterPro" id="IPR041656">
    <property type="entry name" value="TPR_5"/>
</dbReference>
<dbReference type="Pfam" id="PF12688">
    <property type="entry name" value="TPR_5"/>
    <property type="match status" value="1"/>
</dbReference>
<feature type="domain" description="Tetratrico peptide repeat group 5" evidence="1">
    <location>
        <begin position="39"/>
        <end position="154"/>
    </location>
</feature>
<name>A0A543EU04_9MICO</name>
<accession>A0A543EU04</accession>
<dbReference type="AlphaFoldDB" id="A0A543EU04"/>
<dbReference type="InterPro" id="IPR011990">
    <property type="entry name" value="TPR-like_helical_dom_sf"/>
</dbReference>
<organism evidence="2 3">
    <name type="scientific">Microbacterium kyungheense</name>
    <dbReference type="NCBI Taxonomy" id="1263636"/>
    <lineage>
        <taxon>Bacteria</taxon>
        <taxon>Bacillati</taxon>
        <taxon>Actinomycetota</taxon>
        <taxon>Actinomycetes</taxon>
        <taxon>Micrococcales</taxon>
        <taxon>Microbacteriaceae</taxon>
        <taxon>Microbacterium</taxon>
    </lineage>
</organism>
<gene>
    <name evidence="2" type="ORF">FB391_2514</name>
</gene>
<evidence type="ECO:0000259" key="1">
    <source>
        <dbReference type="Pfam" id="PF12688"/>
    </source>
</evidence>
<dbReference type="SUPFAM" id="SSF48452">
    <property type="entry name" value="TPR-like"/>
    <property type="match status" value="1"/>
</dbReference>
<dbReference type="Gene3D" id="1.25.40.10">
    <property type="entry name" value="Tetratricopeptide repeat domain"/>
    <property type="match status" value="1"/>
</dbReference>
<proteinExistence type="predicted"/>
<dbReference type="Proteomes" id="UP000320235">
    <property type="component" value="Unassembled WGS sequence"/>
</dbReference>
<evidence type="ECO:0000313" key="2">
    <source>
        <dbReference type="EMBL" id="TQM25055.1"/>
    </source>
</evidence>
<comment type="caution">
    <text evidence="2">The sequence shown here is derived from an EMBL/GenBank/DDBJ whole genome shotgun (WGS) entry which is preliminary data.</text>
</comment>